<dbReference type="SUPFAM" id="SSF51338">
    <property type="entry name" value="Composite domain of metallo-dependent hydrolases"/>
    <property type="match status" value="1"/>
</dbReference>
<dbReference type="Gene3D" id="3.20.20.140">
    <property type="entry name" value="Metal-dependent hydrolases"/>
    <property type="match status" value="1"/>
</dbReference>
<name>A0A6I8M8A6_9PSEU</name>
<dbReference type="Gene3D" id="3.10.310.70">
    <property type="match status" value="1"/>
</dbReference>
<dbReference type="SUPFAM" id="SSF51556">
    <property type="entry name" value="Metallo-dependent hydrolases"/>
    <property type="match status" value="1"/>
</dbReference>
<gene>
    <name evidence="2" type="ORF">AA23TX_09874</name>
</gene>
<protein>
    <submittedName>
        <fullName evidence="2">Probable metal-dependant glycoprotease</fullName>
    </submittedName>
</protein>
<dbReference type="InterPro" id="IPR032466">
    <property type="entry name" value="Metal_Hydrolase"/>
</dbReference>
<keyword evidence="2" id="KW-0645">Protease</keyword>
<keyword evidence="2" id="KW-0378">Hydrolase</keyword>
<proteinExistence type="predicted"/>
<dbReference type="InterPro" id="IPR033932">
    <property type="entry name" value="YtcJ-like"/>
</dbReference>
<dbReference type="PANTHER" id="PTHR22642:SF2">
    <property type="entry name" value="PROTEIN LONG AFTER FAR-RED 3"/>
    <property type="match status" value="1"/>
</dbReference>
<reference evidence="2 3" key="1">
    <citation type="submission" date="2019-09" db="EMBL/GenBank/DDBJ databases">
        <authorList>
            <person name="Leyn A S."/>
        </authorList>
    </citation>
    <scope>NUCLEOTIDE SEQUENCE [LARGE SCALE GENOMIC DNA]</scope>
    <source>
        <strain evidence="2">AA231_1</strain>
    </source>
</reference>
<dbReference type="Pfam" id="PF07969">
    <property type="entry name" value="Amidohydro_3"/>
    <property type="match status" value="1"/>
</dbReference>
<feature type="domain" description="Amidohydrolase 3" evidence="1">
    <location>
        <begin position="45"/>
        <end position="530"/>
    </location>
</feature>
<organism evidence="2 3">
    <name type="scientific">Amycolatopsis camponoti</name>
    <dbReference type="NCBI Taxonomy" id="2606593"/>
    <lineage>
        <taxon>Bacteria</taxon>
        <taxon>Bacillati</taxon>
        <taxon>Actinomycetota</taxon>
        <taxon>Actinomycetes</taxon>
        <taxon>Pseudonocardiales</taxon>
        <taxon>Pseudonocardiaceae</taxon>
        <taxon>Amycolatopsis</taxon>
    </lineage>
</organism>
<dbReference type="EMBL" id="CABVGP010000004">
    <property type="protein sequence ID" value="VVJ25125.1"/>
    <property type="molecule type" value="Genomic_DNA"/>
</dbReference>
<dbReference type="GO" id="GO:0016810">
    <property type="term" value="F:hydrolase activity, acting on carbon-nitrogen (but not peptide) bonds"/>
    <property type="evidence" value="ECO:0007669"/>
    <property type="project" value="InterPro"/>
</dbReference>
<dbReference type="InterPro" id="IPR013108">
    <property type="entry name" value="Amidohydro_3"/>
</dbReference>
<dbReference type="Proteomes" id="UP000399805">
    <property type="component" value="Unassembled WGS sequence"/>
</dbReference>
<dbReference type="InterPro" id="IPR011059">
    <property type="entry name" value="Metal-dep_hydrolase_composite"/>
</dbReference>
<keyword evidence="3" id="KW-1185">Reference proteome</keyword>
<dbReference type="AlphaFoldDB" id="A0A6I8M8A6"/>
<evidence type="ECO:0000313" key="2">
    <source>
        <dbReference type="EMBL" id="VVJ25125.1"/>
    </source>
</evidence>
<dbReference type="CDD" id="cd01300">
    <property type="entry name" value="YtcJ_like"/>
    <property type="match status" value="1"/>
</dbReference>
<dbReference type="RefSeq" id="WP_155549754.1">
    <property type="nucleotide sequence ID" value="NZ_CABVGP010000004.1"/>
</dbReference>
<sequence length="532" mass="56448">MHADLVFTRGPVLTPGGRAGFAAVRGDRIVAVGDDPGPLIGPRTDVVDLRGRLLLPGFQDAHVHAVGGGVELGRCDLTGASTIVSCLDAVAAYARANPRLAWLTGSGWSLDIFAGGLPHRRLLDAVVPERPVVLVNRDHHGAWLNSAALARAGITADTPDPPDGRIERDADGATGVLQEGAMDLVTRLLPPVTETEQLAGLLRAQRLLHSLGVTAWQDALLGEYGGMPDPSRAYATASERGLLTARVTGALWWDRTRGADQLPDLLERRESLRASGFRASTVKIMLDGVAENHTASLLGPYLRTGHSGLSFVDPVALREYVTLLDAHGFQVHFHALGDRAVRDALDAVEAARAANGATDHRHHLAHLQVVHPDDVPRFGRLGATATIQPLWAVHEPQMDELTIPFLGAERASWQYPFGALLRSGATLAAGSDWPVSSPDPLQGIHVAVNRIPYGEDVPAFLPGQRIDLAAAITAYTAGSAYVNHLDDTGAIRPGHRADLVVLDRDPFAGPGSEAGAAKVAMTFTGGRCVHEP</sequence>
<dbReference type="GO" id="GO:0008233">
    <property type="term" value="F:peptidase activity"/>
    <property type="evidence" value="ECO:0007669"/>
    <property type="project" value="UniProtKB-KW"/>
</dbReference>
<accession>A0A6I8M8A6</accession>
<dbReference type="PANTHER" id="PTHR22642">
    <property type="entry name" value="IMIDAZOLONEPROPIONASE"/>
    <property type="match status" value="1"/>
</dbReference>
<evidence type="ECO:0000313" key="3">
    <source>
        <dbReference type="Proteomes" id="UP000399805"/>
    </source>
</evidence>
<evidence type="ECO:0000259" key="1">
    <source>
        <dbReference type="Pfam" id="PF07969"/>
    </source>
</evidence>
<dbReference type="Gene3D" id="2.30.40.10">
    <property type="entry name" value="Urease, subunit C, domain 1"/>
    <property type="match status" value="1"/>
</dbReference>
<dbReference type="GO" id="GO:0006508">
    <property type="term" value="P:proteolysis"/>
    <property type="evidence" value="ECO:0007669"/>
    <property type="project" value="UniProtKB-KW"/>
</dbReference>